<proteinExistence type="predicted"/>
<organism evidence="2 3">
    <name type="scientific">Syncephalis pseudoplumigaleata</name>
    <dbReference type="NCBI Taxonomy" id="1712513"/>
    <lineage>
        <taxon>Eukaryota</taxon>
        <taxon>Fungi</taxon>
        <taxon>Fungi incertae sedis</taxon>
        <taxon>Zoopagomycota</taxon>
        <taxon>Zoopagomycotina</taxon>
        <taxon>Zoopagomycetes</taxon>
        <taxon>Zoopagales</taxon>
        <taxon>Piptocephalidaceae</taxon>
        <taxon>Syncephalis</taxon>
    </lineage>
</organism>
<keyword evidence="3" id="KW-1185">Reference proteome</keyword>
<evidence type="ECO:0000313" key="3">
    <source>
        <dbReference type="Proteomes" id="UP000278143"/>
    </source>
</evidence>
<dbReference type="PANTHER" id="PTHR13237">
    <property type="entry name" value="SOMETHING ABOUT SILENCING PROTEIN 10-RELATED"/>
    <property type="match status" value="1"/>
</dbReference>
<dbReference type="OrthoDB" id="203440at2759"/>
<dbReference type="Proteomes" id="UP000278143">
    <property type="component" value="Unassembled WGS sequence"/>
</dbReference>
<evidence type="ECO:0000313" key="2">
    <source>
        <dbReference type="EMBL" id="RKP25701.1"/>
    </source>
</evidence>
<dbReference type="GO" id="GO:0032040">
    <property type="term" value="C:small-subunit processome"/>
    <property type="evidence" value="ECO:0007669"/>
    <property type="project" value="TreeGrafter"/>
</dbReference>
<dbReference type="AlphaFoldDB" id="A0A4P9Z1S5"/>
<dbReference type="GO" id="GO:0000462">
    <property type="term" value="P:maturation of SSU-rRNA from tricistronic rRNA transcript (SSU-rRNA, 5.8S rRNA, LSU-rRNA)"/>
    <property type="evidence" value="ECO:0007669"/>
    <property type="project" value="TreeGrafter"/>
</dbReference>
<evidence type="ECO:0000256" key="1">
    <source>
        <dbReference type="SAM" id="MobiDB-lite"/>
    </source>
</evidence>
<dbReference type="PANTHER" id="PTHR13237:SF9">
    <property type="entry name" value="NEUROGUIDIN"/>
    <property type="match status" value="1"/>
</dbReference>
<dbReference type="InterPro" id="IPR007146">
    <property type="entry name" value="Sas10/Utp3/C1D"/>
</dbReference>
<accession>A0A4P9Z1S5</accession>
<name>A0A4P9Z1S5_9FUNG</name>
<dbReference type="EMBL" id="KZ989650">
    <property type="protein sequence ID" value="RKP25701.1"/>
    <property type="molecule type" value="Genomic_DNA"/>
</dbReference>
<reference evidence="3" key="1">
    <citation type="journal article" date="2018" name="Nat. Microbiol.">
        <title>Leveraging single-cell genomics to expand the fungal tree of life.</title>
        <authorList>
            <person name="Ahrendt S.R."/>
            <person name="Quandt C.A."/>
            <person name="Ciobanu D."/>
            <person name="Clum A."/>
            <person name="Salamov A."/>
            <person name="Andreopoulos B."/>
            <person name="Cheng J.F."/>
            <person name="Woyke T."/>
            <person name="Pelin A."/>
            <person name="Henrissat B."/>
            <person name="Reynolds N.K."/>
            <person name="Benny G.L."/>
            <person name="Smith M.E."/>
            <person name="James T.Y."/>
            <person name="Grigoriev I.V."/>
        </authorList>
    </citation>
    <scope>NUCLEOTIDE SEQUENCE [LARGE SCALE GENOMIC DNA]</scope>
    <source>
        <strain evidence="3">Benny S71-1</strain>
    </source>
</reference>
<gene>
    <name evidence="2" type="ORF">SYNPS1DRAFT_15283</name>
</gene>
<evidence type="ECO:0008006" key="4">
    <source>
        <dbReference type="Google" id="ProtNLM"/>
    </source>
</evidence>
<dbReference type="Pfam" id="PF04000">
    <property type="entry name" value="Sas10_Utp3"/>
    <property type="match status" value="1"/>
</dbReference>
<sequence length="247" mass="28012">MHDDSVTEGELSTENGVSLLDVKYHVLLQYITQLVYVIGRKLHGATLEGSPAVDALIRDRIILEKLKPIEQKLKYQLDKLIRAASLGPSANDGDQGKCDACMSMFNPYSFKPNPQQLVGAGDDKDAAEDDAAKLYRAPRMAPVHYDEGADAQEKRKKHEQRLLEKAAKSRLIQDLVAEYDDRPERMGVEGGARDGYGGDDALERREQERVRYEEENFTRLSLSKREARRMRDGGLTRFTNEFKVRVR</sequence>
<feature type="region of interest" description="Disordered" evidence="1">
    <location>
        <begin position="185"/>
        <end position="207"/>
    </location>
</feature>
<protein>
    <recommendedName>
        <fullName evidence="4">Sas10/Utp3/C1D family-domain-containing protein</fullName>
    </recommendedName>
</protein>